<accession>A0A7R8VK13</accession>
<dbReference type="InterPro" id="IPR050719">
    <property type="entry name" value="Cortactin-Actin_Reg"/>
</dbReference>
<protein>
    <recommendedName>
        <fullName evidence="4">Cortactin-binding protein-2 N-terminal domain-containing protein</fullName>
    </recommendedName>
</protein>
<evidence type="ECO:0000256" key="1">
    <source>
        <dbReference type="ARBA" id="ARBA00023054"/>
    </source>
</evidence>
<evidence type="ECO:0000313" key="5">
    <source>
        <dbReference type="EMBL" id="CAD7200025.1"/>
    </source>
</evidence>
<evidence type="ECO:0000259" key="4">
    <source>
        <dbReference type="Pfam" id="PF09727"/>
    </source>
</evidence>
<evidence type="ECO:0000256" key="2">
    <source>
        <dbReference type="SAM" id="Coils"/>
    </source>
</evidence>
<feature type="region of interest" description="Disordered" evidence="3">
    <location>
        <begin position="559"/>
        <end position="638"/>
    </location>
</feature>
<feature type="region of interest" description="Disordered" evidence="3">
    <location>
        <begin position="881"/>
        <end position="918"/>
    </location>
</feature>
<feature type="compositionally biased region" description="Polar residues" evidence="3">
    <location>
        <begin position="26"/>
        <end position="50"/>
    </location>
</feature>
<sequence length="918" mass="99975">MNKVLGSTYKMASNVNASKSLSQGLLTKSPQHQAQTSNFEPLDKPSNTLKRNPKMELNKSDLLKLLSYLEGELQARDIVIATLKCAERGNSVSPRFSGGCMSLVCLVVCRAWNVCFTTVLGWMYIVGVSCVERLFHQSSRMDCERVKQLLNQGRYQPLLLNDLHTALQRDSFASAEPRVDEVEIRSIANQQMASLDNLVLQYRRGHMRLGRILRDAEERHKKVIEELDEEKRKHEHDTAQGDDITYGLEKERSRLKQILTEEKTRIDTMAEGLEEESKKSLQMEAELEKQFSQFDSERHQLKAVLSKEESRSKELECELEKVKAETEVLRKQLVDVHQGVMFQTGVSSSTSPPRVILARPTASPAPPQPPAKPCGVMGQASPRPTQPPTGMPLTPPKVGNWTQPGSPRPDGSISPPLPGTGTPMMSSVAKVVQPTATVSSVPVCGPTTGIARSVSPGQGLRNVVYSPTAIPASSTPAWSSTSQPTSEQAALQVGDKKSQHQPTVAAAQVVQVTPRVSLSASPGTKVFTTTQGGKVTFHVTTSASGEPSVPAQQLGVKKLVPPSRGVPPPVPPNKPVVPPKKEPVSSRRIDAPAAEVKSSAPGVKLGLALSKSSAPPQGGDPQVGEGLPAPASLHDATPPQGLDMLGPELADFQQLFVSMAAGSSIVAASCVTSLPAPAASTLDDYNAPTLRQECSTLLNGELSSPNKEKSCCTFHNSLLMSSDRMKPRWGDLAVTIDFLQEAAITPLSKGSNVETVTLDDCHHKLSKFVSQAPLNSATIEGGKLSTKLLEEENDIQRDFPRRPCGEYHAQYCMATGPFVKRGFPQRRCGEYHAQYCMASGPFVYRSFARRRGGDYHAQYCMATGSFVKRVFLSGAANKKKQRKDMITQQMRGARRVWKREGSKTRRHDSGAQGSWERT</sequence>
<evidence type="ECO:0000256" key="3">
    <source>
        <dbReference type="SAM" id="MobiDB-lite"/>
    </source>
</evidence>
<feature type="compositionally biased region" description="Pro residues" evidence="3">
    <location>
        <begin position="384"/>
        <end position="395"/>
    </location>
</feature>
<proteinExistence type="predicted"/>
<feature type="coiled-coil region" evidence="2">
    <location>
        <begin position="213"/>
        <end position="332"/>
    </location>
</feature>
<feature type="compositionally biased region" description="Basic and acidic residues" evidence="3">
    <location>
        <begin position="898"/>
        <end position="909"/>
    </location>
</feature>
<dbReference type="Pfam" id="PF09727">
    <property type="entry name" value="CortBP2"/>
    <property type="match status" value="1"/>
</dbReference>
<dbReference type="InterPro" id="IPR019131">
    <property type="entry name" value="Cortactin-binding_p2_N"/>
</dbReference>
<dbReference type="AlphaFoldDB" id="A0A7R8VK13"/>
<feature type="region of interest" description="Disordered" evidence="3">
    <location>
        <begin position="26"/>
        <end position="51"/>
    </location>
</feature>
<feature type="domain" description="Cortactin-binding protein-2 N-terminal" evidence="4">
    <location>
        <begin position="56"/>
        <end position="292"/>
    </location>
</feature>
<name>A0A7R8VK13_TIMDO</name>
<reference evidence="5" key="1">
    <citation type="submission" date="2020-11" db="EMBL/GenBank/DDBJ databases">
        <authorList>
            <person name="Tran Van P."/>
        </authorList>
    </citation>
    <scope>NUCLEOTIDE SEQUENCE</scope>
</reference>
<keyword evidence="1 2" id="KW-0175">Coiled coil</keyword>
<feature type="region of interest" description="Disordered" evidence="3">
    <location>
        <begin position="345"/>
        <end position="425"/>
    </location>
</feature>
<feature type="compositionally biased region" description="Pro residues" evidence="3">
    <location>
        <begin position="363"/>
        <end position="372"/>
    </location>
</feature>
<dbReference type="PANTHER" id="PTHR23166">
    <property type="entry name" value="FILAMIN/GPBP-INTERACTING PROTEIN"/>
    <property type="match status" value="1"/>
</dbReference>
<dbReference type="PANTHER" id="PTHR23166:SF5">
    <property type="entry name" value="CTTNBP2 N-TERMINAL-LIKE PROTEIN"/>
    <property type="match status" value="1"/>
</dbReference>
<dbReference type="EMBL" id="OA567196">
    <property type="protein sequence ID" value="CAD7200025.1"/>
    <property type="molecule type" value="Genomic_DNA"/>
</dbReference>
<feature type="compositionally biased region" description="Basic and acidic residues" evidence="3">
    <location>
        <begin position="579"/>
        <end position="590"/>
    </location>
</feature>
<gene>
    <name evidence="5" type="ORF">TDIB3V08_LOCUS6259</name>
</gene>
<feature type="compositionally biased region" description="Pro residues" evidence="3">
    <location>
        <begin position="564"/>
        <end position="578"/>
    </location>
</feature>
<organism evidence="5">
    <name type="scientific">Timema douglasi</name>
    <name type="common">Walking stick</name>
    <dbReference type="NCBI Taxonomy" id="61478"/>
    <lineage>
        <taxon>Eukaryota</taxon>
        <taxon>Metazoa</taxon>
        <taxon>Ecdysozoa</taxon>
        <taxon>Arthropoda</taxon>
        <taxon>Hexapoda</taxon>
        <taxon>Insecta</taxon>
        <taxon>Pterygota</taxon>
        <taxon>Neoptera</taxon>
        <taxon>Polyneoptera</taxon>
        <taxon>Phasmatodea</taxon>
        <taxon>Timematodea</taxon>
        <taxon>Timematoidea</taxon>
        <taxon>Timematidae</taxon>
        <taxon>Timema</taxon>
    </lineage>
</organism>